<evidence type="ECO:0000313" key="3">
    <source>
        <dbReference type="Proteomes" id="UP000321485"/>
    </source>
</evidence>
<accession>A0A561XI89</accession>
<dbReference type="AlphaFoldDB" id="A0A561XI89"/>
<organism evidence="2 3">
    <name type="scientific">Acidovorax delafieldii</name>
    <name type="common">Pseudomonas delafieldii</name>
    <dbReference type="NCBI Taxonomy" id="47920"/>
    <lineage>
        <taxon>Bacteria</taxon>
        <taxon>Pseudomonadati</taxon>
        <taxon>Pseudomonadota</taxon>
        <taxon>Betaproteobacteria</taxon>
        <taxon>Burkholderiales</taxon>
        <taxon>Comamonadaceae</taxon>
        <taxon>Acidovorax</taxon>
    </lineage>
</organism>
<reference evidence="2 3" key="1">
    <citation type="journal article" date="2015" name="Stand. Genomic Sci.">
        <title>Genomic Encyclopedia of Bacterial and Archaeal Type Strains, Phase III: the genomes of soil and plant-associated and newly described type strains.</title>
        <authorList>
            <person name="Whitman W.B."/>
            <person name="Woyke T."/>
            <person name="Klenk H.P."/>
            <person name="Zhou Y."/>
            <person name="Lilburn T.G."/>
            <person name="Beck B.J."/>
            <person name="De Vos P."/>
            <person name="Vandamme P."/>
            <person name="Eisen J.A."/>
            <person name="Garrity G."/>
            <person name="Hugenholtz P."/>
            <person name="Kyrpides N.C."/>
        </authorList>
    </citation>
    <scope>NUCLEOTIDE SEQUENCE [LARGE SCALE GENOMIC DNA]</scope>
    <source>
        <strain evidence="2 3">DSM 64</strain>
    </source>
</reference>
<name>A0A561XI89_ACIDE</name>
<evidence type="ECO:0000259" key="1">
    <source>
        <dbReference type="Pfam" id="PF20796"/>
    </source>
</evidence>
<sequence length="320" mass="36116">MYQDRLPLVPPDILQAHMVHEPGDTRFKAAARLLQALWRAERGIPMGTHAPANGEPRKLGSRIEASYAKQGANFLSPAIAKLAFRESVYREIGAVIEQERLWTNMLSSQPLCFNLFGDLTLNPDKGNKFFQQLFPDYVAEVEEIYFEHSPGRGDASFTADNTAFDVFVTCRTLEGKQGFIAIEVKYSEAMAEPLATLRPRYDELSRAVGIYREPESQSLRGNPLQQLWREHMLSRAMVVNGLYESGRFVLIYPKQNHHCDSAAKLYQRECISPDPAVSGFQAVTLEACLTAYEAIGDEETAQALRSRYLNFRKIEEAIFG</sequence>
<gene>
    <name evidence="2" type="ORF">ATF69_3358</name>
</gene>
<protein>
    <recommendedName>
        <fullName evidence="1">PD-(D/E)XK nuclease-like domain-containing protein</fullName>
    </recommendedName>
</protein>
<dbReference type="InterPro" id="IPR048822">
    <property type="entry name" value="PDDEXK_13"/>
</dbReference>
<comment type="caution">
    <text evidence="2">The sequence shown here is derived from an EMBL/GenBank/DDBJ whole genome shotgun (WGS) entry which is preliminary data.</text>
</comment>
<dbReference type="EMBL" id="VJWE01000015">
    <property type="protein sequence ID" value="TWG35792.1"/>
    <property type="molecule type" value="Genomic_DNA"/>
</dbReference>
<proteinExistence type="predicted"/>
<evidence type="ECO:0000313" key="2">
    <source>
        <dbReference type="EMBL" id="TWG35792.1"/>
    </source>
</evidence>
<dbReference type="Proteomes" id="UP000321485">
    <property type="component" value="Unassembled WGS sequence"/>
</dbReference>
<dbReference type="Pfam" id="PF20796">
    <property type="entry name" value="PDDEXK_13"/>
    <property type="match status" value="1"/>
</dbReference>
<feature type="domain" description="PD-(D/E)XK nuclease-like" evidence="1">
    <location>
        <begin position="23"/>
        <end position="309"/>
    </location>
</feature>